<evidence type="ECO:0000313" key="2">
    <source>
        <dbReference type="Proteomes" id="UP000320231"/>
    </source>
</evidence>
<dbReference type="KEGG" id="hsr:HSBAA_48520"/>
<evidence type="ECO:0000313" key="1">
    <source>
        <dbReference type="EMBL" id="BBI63546.1"/>
    </source>
</evidence>
<name>A0A455UBD6_9GAMM</name>
<dbReference type="Proteomes" id="UP000320231">
    <property type="component" value="Chromosome"/>
</dbReference>
<dbReference type="EMBL" id="AP019514">
    <property type="protein sequence ID" value="BBI63546.1"/>
    <property type="molecule type" value="Genomic_DNA"/>
</dbReference>
<reference evidence="1 2" key="1">
    <citation type="journal article" date="2019" name="Microbiol. Resour. Announc.">
        <title>Complete Genome Sequence of Halomonas sulfidaeris Strain Esulfide1 Isolated from a Metal Sulfide Rock at a Depth of 2,200 Meters, Obtained Using Nanopore Sequencing.</title>
        <authorList>
            <person name="Saito M."/>
            <person name="Nishigata A."/>
            <person name="Galipon J."/>
            <person name="Arakawa K."/>
        </authorList>
    </citation>
    <scope>NUCLEOTIDE SEQUENCE [LARGE SCALE GENOMIC DNA]</scope>
    <source>
        <strain evidence="1 2">ATCC BAA-803</strain>
    </source>
</reference>
<dbReference type="AlphaFoldDB" id="A0A455UBD6"/>
<protein>
    <submittedName>
        <fullName evidence="1">Uncharacterized protein</fullName>
    </submittedName>
</protein>
<accession>A0A455UBD6</accession>
<sequence length="73" mass="8225">MTKSEYGLFAVLPMPEHPTVDMLCGIFLALSPWIFGFADQIFPPHFHYGIFEITTNLITQKMPSNESAATHKP</sequence>
<organism evidence="1 2">
    <name type="scientific">Vreelandella sulfidaeris</name>
    <dbReference type="NCBI Taxonomy" id="115553"/>
    <lineage>
        <taxon>Bacteria</taxon>
        <taxon>Pseudomonadati</taxon>
        <taxon>Pseudomonadota</taxon>
        <taxon>Gammaproteobacteria</taxon>
        <taxon>Oceanospirillales</taxon>
        <taxon>Halomonadaceae</taxon>
        <taxon>Vreelandella</taxon>
    </lineage>
</organism>
<proteinExistence type="predicted"/>
<gene>
    <name evidence="1" type="ORF">HSBAA_48520</name>
</gene>